<evidence type="ECO:0000256" key="1">
    <source>
        <dbReference type="SAM" id="Phobius"/>
    </source>
</evidence>
<name>A0AAC9MYV9_9PSEU</name>
<dbReference type="EMBL" id="CP014859">
    <property type="protein sequence ID" value="AOS63407.1"/>
    <property type="molecule type" value="Genomic_DNA"/>
</dbReference>
<evidence type="ECO:0000313" key="2">
    <source>
        <dbReference type="EMBL" id="AOS63407.1"/>
    </source>
</evidence>
<dbReference type="Proteomes" id="UP000095210">
    <property type="component" value="Chromosome"/>
</dbReference>
<dbReference type="AlphaFoldDB" id="A0AAC9MYV9"/>
<sequence>MRQPKKPRPSDWLLQILSSWGATARIVVVMFFLFGSAWLTSTDVEVGPLKLTNLDTNEKHDHWAATSWG</sequence>
<accession>A0AAC9MYV9</accession>
<feature type="transmembrane region" description="Helical" evidence="1">
    <location>
        <begin position="12"/>
        <end position="39"/>
    </location>
</feature>
<dbReference type="KEGG" id="ahm:TL08_12965"/>
<keyword evidence="3" id="KW-1185">Reference proteome</keyword>
<reference evidence="3" key="1">
    <citation type="submission" date="2016-03" db="EMBL/GenBank/DDBJ databases">
        <title>Complete genome sequence of the type strain Actinoalloteichus hymeniacidonis DSM 45092.</title>
        <authorList>
            <person name="Schaffert L."/>
            <person name="Albersmeier A."/>
            <person name="Winkler A."/>
            <person name="Kalinowski J."/>
            <person name="Zotchev S."/>
            <person name="Ruckert C."/>
        </authorList>
    </citation>
    <scope>NUCLEOTIDE SEQUENCE [LARGE SCALE GENOMIC DNA]</scope>
    <source>
        <strain evidence="3">HPA177(T) (DSM 45092(T))</strain>
    </source>
</reference>
<organism evidence="2 3">
    <name type="scientific">Actinoalloteichus hymeniacidonis</name>
    <dbReference type="NCBI Taxonomy" id="340345"/>
    <lineage>
        <taxon>Bacteria</taxon>
        <taxon>Bacillati</taxon>
        <taxon>Actinomycetota</taxon>
        <taxon>Actinomycetes</taxon>
        <taxon>Pseudonocardiales</taxon>
        <taxon>Pseudonocardiaceae</taxon>
        <taxon>Actinoalloteichus</taxon>
    </lineage>
</organism>
<keyword evidence="1" id="KW-0472">Membrane</keyword>
<protein>
    <submittedName>
        <fullName evidence="2">Uncharacterized protein</fullName>
    </submittedName>
</protein>
<keyword evidence="1" id="KW-0812">Transmembrane</keyword>
<gene>
    <name evidence="2" type="ORF">TL08_12965</name>
</gene>
<keyword evidence="1" id="KW-1133">Transmembrane helix</keyword>
<proteinExistence type="predicted"/>
<evidence type="ECO:0000313" key="3">
    <source>
        <dbReference type="Proteomes" id="UP000095210"/>
    </source>
</evidence>